<dbReference type="PROSITE" id="PS50920">
    <property type="entry name" value="SOLCAR"/>
    <property type="match status" value="3"/>
</dbReference>
<evidence type="ECO:0000256" key="11">
    <source>
        <dbReference type="SAM" id="Phobius"/>
    </source>
</evidence>
<keyword evidence="5" id="KW-0677">Repeat</keyword>
<dbReference type="InterPro" id="IPR029071">
    <property type="entry name" value="Ubiquitin-like_domsf"/>
</dbReference>
<dbReference type="Gene3D" id="1.50.40.10">
    <property type="entry name" value="Mitochondrial carrier domain"/>
    <property type="match status" value="2"/>
</dbReference>
<accession>A0A814CCQ4</accession>
<feature type="domain" description="Ubiquitin-like" evidence="12">
    <location>
        <begin position="45"/>
        <end position="125"/>
    </location>
</feature>
<proteinExistence type="inferred from homology"/>
<evidence type="ECO:0000256" key="1">
    <source>
        <dbReference type="ARBA" id="ARBA00004141"/>
    </source>
</evidence>
<evidence type="ECO:0000256" key="7">
    <source>
        <dbReference type="ARBA" id="ARBA00023136"/>
    </source>
</evidence>
<organism evidence="13 14">
    <name type="scientific">Adineta ricciae</name>
    <name type="common">Rotifer</name>
    <dbReference type="NCBI Taxonomy" id="249248"/>
    <lineage>
        <taxon>Eukaryota</taxon>
        <taxon>Metazoa</taxon>
        <taxon>Spiralia</taxon>
        <taxon>Gnathifera</taxon>
        <taxon>Rotifera</taxon>
        <taxon>Eurotatoria</taxon>
        <taxon>Bdelloidea</taxon>
        <taxon>Adinetida</taxon>
        <taxon>Adinetidae</taxon>
        <taxon>Adineta</taxon>
    </lineage>
</organism>
<dbReference type="AlphaFoldDB" id="A0A814CCQ4"/>
<feature type="repeat" description="Solcar" evidence="8">
    <location>
        <begin position="468"/>
        <end position="569"/>
    </location>
</feature>
<dbReference type="InterPro" id="IPR057455">
    <property type="entry name" value="UBFD1_C"/>
</dbReference>
<feature type="transmembrane region" description="Helical" evidence="11">
    <location>
        <begin position="374"/>
        <end position="396"/>
    </location>
</feature>
<comment type="caution">
    <text evidence="13">The sequence shown here is derived from an EMBL/GenBank/DDBJ whole genome shotgun (WGS) entry which is preliminary data.</text>
</comment>
<evidence type="ECO:0000256" key="4">
    <source>
        <dbReference type="ARBA" id="ARBA00022692"/>
    </source>
</evidence>
<keyword evidence="4 8" id="KW-0812">Transmembrane</keyword>
<dbReference type="InterPro" id="IPR000626">
    <property type="entry name" value="Ubiquitin-like_dom"/>
</dbReference>
<dbReference type="InterPro" id="IPR018108">
    <property type="entry name" value="MCP_transmembrane"/>
</dbReference>
<feature type="compositionally biased region" description="Basic and acidic residues" evidence="10">
    <location>
        <begin position="150"/>
        <end position="159"/>
    </location>
</feature>
<dbReference type="EMBL" id="CAJNOR010000529">
    <property type="protein sequence ID" value="CAF0939736.1"/>
    <property type="molecule type" value="Genomic_DNA"/>
</dbReference>
<dbReference type="InterPro" id="IPR044712">
    <property type="entry name" value="SLC25A32-like"/>
</dbReference>
<evidence type="ECO:0000256" key="2">
    <source>
        <dbReference type="ARBA" id="ARBA00006375"/>
    </source>
</evidence>
<evidence type="ECO:0000256" key="3">
    <source>
        <dbReference type="ARBA" id="ARBA00022448"/>
    </source>
</evidence>
<dbReference type="InterPro" id="IPR023395">
    <property type="entry name" value="MCP_dom_sf"/>
</dbReference>
<evidence type="ECO:0000256" key="10">
    <source>
        <dbReference type="SAM" id="MobiDB-lite"/>
    </source>
</evidence>
<evidence type="ECO:0000256" key="8">
    <source>
        <dbReference type="PROSITE-ProRule" id="PRU00282"/>
    </source>
</evidence>
<feature type="compositionally biased region" description="Low complexity" evidence="10">
    <location>
        <begin position="129"/>
        <end position="149"/>
    </location>
</feature>
<feature type="repeat" description="Solcar" evidence="8">
    <location>
        <begin position="372"/>
        <end position="457"/>
    </location>
</feature>
<keyword evidence="14" id="KW-1185">Reference proteome</keyword>
<feature type="region of interest" description="Disordered" evidence="10">
    <location>
        <begin position="1"/>
        <end position="43"/>
    </location>
</feature>
<evidence type="ECO:0000256" key="5">
    <source>
        <dbReference type="ARBA" id="ARBA00022737"/>
    </source>
</evidence>
<evidence type="ECO:0000259" key="12">
    <source>
        <dbReference type="PROSITE" id="PS50053"/>
    </source>
</evidence>
<evidence type="ECO:0000256" key="6">
    <source>
        <dbReference type="ARBA" id="ARBA00022989"/>
    </source>
</evidence>
<feature type="compositionally biased region" description="Polar residues" evidence="10">
    <location>
        <begin position="24"/>
        <end position="43"/>
    </location>
</feature>
<dbReference type="Proteomes" id="UP000663828">
    <property type="component" value="Unassembled WGS sequence"/>
</dbReference>
<comment type="subcellular location">
    <subcellularLocation>
        <location evidence="1">Membrane</location>
        <topology evidence="1">Multi-pass membrane protein</topology>
    </subcellularLocation>
</comment>
<feature type="repeat" description="Solcar" evidence="8">
    <location>
        <begin position="272"/>
        <end position="360"/>
    </location>
</feature>
<keyword evidence="7 8" id="KW-0472">Membrane</keyword>
<gene>
    <name evidence="13" type="ORF">XAT740_LOCUS10049</name>
</gene>
<dbReference type="GO" id="GO:0016020">
    <property type="term" value="C:membrane"/>
    <property type="evidence" value="ECO:0007669"/>
    <property type="project" value="UniProtKB-SubCell"/>
</dbReference>
<feature type="transmembrane region" description="Helical" evidence="11">
    <location>
        <begin position="331"/>
        <end position="354"/>
    </location>
</feature>
<dbReference type="Pfam" id="PF00153">
    <property type="entry name" value="Mito_carr"/>
    <property type="match status" value="3"/>
</dbReference>
<reference evidence="13" key="1">
    <citation type="submission" date="2021-02" db="EMBL/GenBank/DDBJ databases">
        <authorList>
            <person name="Nowell W R."/>
        </authorList>
    </citation>
    <scope>NUCLEOTIDE SEQUENCE</scope>
</reference>
<dbReference type="SUPFAM" id="SSF103506">
    <property type="entry name" value="Mitochondrial carrier"/>
    <property type="match status" value="1"/>
</dbReference>
<keyword evidence="3 9" id="KW-0813">Transport</keyword>
<evidence type="ECO:0000313" key="13">
    <source>
        <dbReference type="EMBL" id="CAF0939736.1"/>
    </source>
</evidence>
<protein>
    <recommendedName>
        <fullName evidence="12">Ubiquitin-like domain-containing protein</fullName>
    </recommendedName>
</protein>
<dbReference type="GO" id="GO:0006862">
    <property type="term" value="P:nucleotide transport"/>
    <property type="evidence" value="ECO:0007669"/>
    <property type="project" value="InterPro"/>
</dbReference>
<evidence type="ECO:0000313" key="14">
    <source>
        <dbReference type="Proteomes" id="UP000663828"/>
    </source>
</evidence>
<dbReference type="SUPFAM" id="SSF54236">
    <property type="entry name" value="Ubiquitin-like"/>
    <property type="match status" value="1"/>
</dbReference>
<comment type="similarity">
    <text evidence="2 9">Belongs to the mitochondrial carrier (TC 2.A.29) family.</text>
</comment>
<dbReference type="GO" id="GO:0055085">
    <property type="term" value="P:transmembrane transport"/>
    <property type="evidence" value="ECO:0007669"/>
    <property type="project" value="InterPro"/>
</dbReference>
<dbReference type="PROSITE" id="PS50053">
    <property type="entry name" value="UBIQUITIN_2"/>
    <property type="match status" value="1"/>
</dbReference>
<feature type="region of interest" description="Disordered" evidence="10">
    <location>
        <begin position="129"/>
        <end position="159"/>
    </location>
</feature>
<dbReference type="PANTHER" id="PTHR45683">
    <property type="entry name" value="MITOCHONDRIAL NICOTINAMIDE ADENINE DINUCLEOTIDE TRANSPORTER 1-RELATED-RELATED"/>
    <property type="match status" value="1"/>
</dbReference>
<evidence type="ECO:0000256" key="9">
    <source>
        <dbReference type="RuleBase" id="RU000488"/>
    </source>
</evidence>
<dbReference type="Pfam" id="PF25343">
    <property type="entry name" value="PH_UBFD1_C"/>
    <property type="match status" value="1"/>
</dbReference>
<dbReference type="Gene3D" id="3.10.20.90">
    <property type="entry name" value="Phosphatidylinositol 3-kinase Catalytic Subunit, Chain A, domain 1"/>
    <property type="match status" value="1"/>
</dbReference>
<sequence length="581" mass="64417">MSDESAAAAVVPDISNEHKHTHPNDASGSSDSTEQPPLKKSASNVPITLHIRYKTQTFPVKCDLYDTLKDLKDKLDKLTDVDPQAQKLVNKSITSVKRDDATTTLKDLHLTDGQTLLLVGATRAEISSASGLKSSSSASNDSDDYASASNKKEPLCKQTRHEKVLKAGKPDNAHVGIRSQNDSLPASIDGLYMSMLNQSAKKARLTFKLEQDELWINTAETTKKIPMTQIRNVIDEPIVGHEEYSIIGFQTGTTNIMFKTYQRPDSRWVALSDSQINSIAGATSGIFASVLVSPLDVIKTRIQVKRLPKGVPNTSLLAAMYRLAQKEGLRAFYKGLGVTMLGYVPNWAVYFSIYQWSKKQYSSYVSTEKNEHDIIVNLLASITAGAVANTVVAPMWTIRTRLMTQSNYDDYRNAFHAAQKIYRTEGLHALYRGLIPSMLGLVHVGIQFPLYEYIKKMCATHLSSHEHLSTGHLILASSVSKLVAACIAYPHEIIRSRLQDASYVSTSEKQSSTSTTGERREYKNVRDAIRTIARDEGIRGFYRGLSATLIRAIPAAVLTLSSYEKVREYLTDNFGEQSVIR</sequence>
<name>A0A814CCQ4_ADIRI</name>
<keyword evidence="6 11" id="KW-1133">Transmembrane helix</keyword>